<protein>
    <submittedName>
        <fullName evidence="15">Methyl-accepting chemotaxis protein</fullName>
    </submittedName>
</protein>
<dbReference type="PANTHER" id="PTHR32089:SF120">
    <property type="entry name" value="METHYL-ACCEPTING CHEMOTAXIS PROTEIN TLPQ"/>
    <property type="match status" value="1"/>
</dbReference>
<dbReference type="GO" id="GO:0005886">
    <property type="term" value="C:plasma membrane"/>
    <property type="evidence" value="ECO:0007669"/>
    <property type="project" value="UniProtKB-SubCell"/>
</dbReference>
<keyword evidence="8 10" id="KW-0807">Transducer</keyword>
<dbReference type="Gene3D" id="1.10.287.950">
    <property type="entry name" value="Methyl-accepting chemotaxis protein"/>
    <property type="match status" value="1"/>
</dbReference>
<dbReference type="Pfam" id="PF00015">
    <property type="entry name" value="MCPsignal"/>
    <property type="match status" value="1"/>
</dbReference>
<proteinExistence type="inferred from homology"/>
<dbReference type="SUPFAM" id="SSF58104">
    <property type="entry name" value="Methyl-accepting chemotaxis protein (MCP) signaling domain"/>
    <property type="match status" value="1"/>
</dbReference>
<organism evidence="15 16">
    <name type="scientific">Pseudomonas juntendi</name>
    <dbReference type="NCBI Taxonomy" id="2666183"/>
    <lineage>
        <taxon>Bacteria</taxon>
        <taxon>Pseudomonadati</taxon>
        <taxon>Pseudomonadota</taxon>
        <taxon>Gammaproteobacteria</taxon>
        <taxon>Pseudomonadales</taxon>
        <taxon>Pseudomonadaceae</taxon>
        <taxon>Pseudomonas</taxon>
    </lineage>
</organism>
<keyword evidence="7 11" id="KW-0472">Membrane</keyword>
<dbReference type="PROSITE" id="PS51753">
    <property type="entry name" value="HBM"/>
    <property type="match status" value="1"/>
</dbReference>
<evidence type="ECO:0000256" key="3">
    <source>
        <dbReference type="ARBA" id="ARBA00022481"/>
    </source>
</evidence>
<keyword evidence="2" id="KW-1003">Cell membrane</keyword>
<evidence type="ECO:0000256" key="1">
    <source>
        <dbReference type="ARBA" id="ARBA00004651"/>
    </source>
</evidence>
<dbReference type="SMART" id="SM00283">
    <property type="entry name" value="MA"/>
    <property type="match status" value="1"/>
</dbReference>
<feature type="transmembrane region" description="Helical" evidence="11">
    <location>
        <begin position="285"/>
        <end position="307"/>
    </location>
</feature>
<dbReference type="Pfam" id="PF00672">
    <property type="entry name" value="HAMP"/>
    <property type="match status" value="1"/>
</dbReference>
<evidence type="ECO:0000256" key="5">
    <source>
        <dbReference type="ARBA" id="ARBA00022692"/>
    </source>
</evidence>
<feature type="transmembrane region" description="Helical" evidence="11">
    <location>
        <begin position="14"/>
        <end position="36"/>
    </location>
</feature>
<dbReference type="InterPro" id="IPR003660">
    <property type="entry name" value="HAMP_dom"/>
</dbReference>
<evidence type="ECO:0000256" key="9">
    <source>
        <dbReference type="ARBA" id="ARBA00029447"/>
    </source>
</evidence>
<comment type="caution">
    <text evidence="15">The sequence shown here is derived from an EMBL/GenBank/DDBJ whole genome shotgun (WGS) entry which is preliminary data.</text>
</comment>
<dbReference type="InterPro" id="IPR004089">
    <property type="entry name" value="MCPsignal_dom"/>
</dbReference>
<dbReference type="EMBL" id="JACGCU010000001">
    <property type="protein sequence ID" value="MBA6057698.1"/>
    <property type="molecule type" value="Genomic_DNA"/>
</dbReference>
<dbReference type="AlphaFoldDB" id="A0A7W2JEY1"/>
<dbReference type="Gene3D" id="1.20.1440.210">
    <property type="match status" value="2"/>
</dbReference>
<dbReference type="PANTHER" id="PTHR32089">
    <property type="entry name" value="METHYL-ACCEPTING CHEMOTAXIS PROTEIN MCPB"/>
    <property type="match status" value="1"/>
</dbReference>
<feature type="domain" description="Methyl-accepting transducer" evidence="12">
    <location>
        <begin position="366"/>
        <end position="602"/>
    </location>
</feature>
<evidence type="ECO:0000313" key="16">
    <source>
        <dbReference type="Proteomes" id="UP000556620"/>
    </source>
</evidence>
<dbReference type="Pfam" id="PF16591">
    <property type="entry name" value="HBM"/>
    <property type="match status" value="1"/>
</dbReference>
<evidence type="ECO:0000256" key="8">
    <source>
        <dbReference type="ARBA" id="ARBA00023224"/>
    </source>
</evidence>
<keyword evidence="5 11" id="KW-0812">Transmembrane</keyword>
<evidence type="ECO:0000256" key="4">
    <source>
        <dbReference type="ARBA" id="ARBA00022500"/>
    </source>
</evidence>
<evidence type="ECO:0000256" key="10">
    <source>
        <dbReference type="PROSITE-ProRule" id="PRU00284"/>
    </source>
</evidence>
<evidence type="ECO:0000256" key="7">
    <source>
        <dbReference type="ARBA" id="ARBA00023136"/>
    </source>
</evidence>
<sequence>MNNWLTHLTVAKKLMIGFGLLLLLVVLSIGAGWSAISSLSYRMDRMSAVNRLMDDISKMRLDRSAYLQSEGDAQAAKVLQDKIVEVGQHLVELQGFFANAENARRIASLAEYLATYQRGIESLGQAYEQIEQSRAVRRSSGDSALKRLDELDSLAGEQNGLRDQALYKAVNDLQMQFLYARFETRGYTYGGNGKQYAAAAKAVDATLTALQTLGDVLQGSRASLLNELTQSVTAYRASLDTHRAALTRIDTLLKDIQKQGDALLQTSQDLYDQQMQMRQDDTRDAAWTLISCLVLALLLGGLAAVLITRQIVPPLREALARVRRIAEGDLSVFPTGSRKDEIGELQDGLQHMTGSLRQLVGHIGDGATQIASATEELSAITRQTQAGATEQMQETEQVAAAMHEMTTSVQDVARNAVETARSVNQAAQDAVSGGDIVKSAIARIENLSAEVELTSAAVSTLAEESGRIGSMLDVIKAVAEQTNLLALNAAIEAARAGEAGRGFAVVADEVRALAQRTQRSTEDIEQLIAALRAGTLQAVQRMETSRGLTGESVQLARDAGIALENITHSIGGIQGMTQQIAAAAEQQGAVAEEINRNVLNVRDITEQAQTASEQTSTASLELAGLGNSLQGQVRRFQL</sequence>
<dbReference type="Proteomes" id="UP000556620">
    <property type="component" value="Unassembled WGS sequence"/>
</dbReference>
<evidence type="ECO:0000313" key="15">
    <source>
        <dbReference type="EMBL" id="MBA6057698.1"/>
    </source>
</evidence>
<evidence type="ECO:0000256" key="2">
    <source>
        <dbReference type="ARBA" id="ARBA00022475"/>
    </source>
</evidence>
<dbReference type="PROSITE" id="PS50111">
    <property type="entry name" value="CHEMOTAXIS_TRANSDUC_2"/>
    <property type="match status" value="1"/>
</dbReference>
<reference evidence="15 16" key="1">
    <citation type="submission" date="2020-07" db="EMBL/GenBank/DDBJ databases">
        <title>Diversity of carbapenemase encoding genes among Pseudomonas putida group clinical isolates in a tertiary Brazilian hospital.</title>
        <authorList>
            <person name="Alberto-Lei F."/>
            <person name="Nodari C.S."/>
            <person name="Streling A.P."/>
            <person name="Paulino J.T."/>
            <person name="Bessa-Neto F.O."/>
            <person name="Cayo R."/>
            <person name="Gales A.C."/>
        </authorList>
    </citation>
    <scope>NUCLEOTIDE SEQUENCE [LARGE SCALE GENOMIC DNA]</scope>
    <source>
        <strain evidence="15 16">14535</strain>
    </source>
</reference>
<keyword evidence="4" id="KW-0145">Chemotaxis</keyword>
<dbReference type="FunFam" id="1.10.287.950:FF:000001">
    <property type="entry name" value="Methyl-accepting chemotaxis sensory transducer"/>
    <property type="match status" value="1"/>
</dbReference>
<comment type="subcellular location">
    <subcellularLocation>
        <location evidence="1">Cell membrane</location>
        <topology evidence="1">Multi-pass membrane protein</topology>
    </subcellularLocation>
</comment>
<feature type="domain" description="HBM" evidence="14">
    <location>
        <begin position="41"/>
        <end position="282"/>
    </location>
</feature>
<evidence type="ECO:0000259" key="14">
    <source>
        <dbReference type="PROSITE" id="PS51753"/>
    </source>
</evidence>
<evidence type="ECO:0000256" key="11">
    <source>
        <dbReference type="SAM" id="Phobius"/>
    </source>
</evidence>
<dbReference type="SMART" id="SM00304">
    <property type="entry name" value="HAMP"/>
    <property type="match status" value="1"/>
</dbReference>
<dbReference type="GO" id="GO:0007165">
    <property type="term" value="P:signal transduction"/>
    <property type="evidence" value="ECO:0007669"/>
    <property type="project" value="UniProtKB-KW"/>
</dbReference>
<dbReference type="InterPro" id="IPR032255">
    <property type="entry name" value="HBM"/>
</dbReference>
<dbReference type="SMART" id="SM01358">
    <property type="entry name" value="HBM"/>
    <property type="match status" value="1"/>
</dbReference>
<feature type="domain" description="HAMP" evidence="13">
    <location>
        <begin position="309"/>
        <end position="361"/>
    </location>
</feature>
<evidence type="ECO:0000259" key="12">
    <source>
        <dbReference type="PROSITE" id="PS50111"/>
    </source>
</evidence>
<keyword evidence="3" id="KW-0488">Methylation</keyword>
<dbReference type="CDD" id="cd06225">
    <property type="entry name" value="HAMP"/>
    <property type="match status" value="1"/>
</dbReference>
<gene>
    <name evidence="15" type="ORF">H4C44_00710</name>
</gene>
<accession>A0A7W2JEY1</accession>
<evidence type="ECO:0000256" key="6">
    <source>
        <dbReference type="ARBA" id="ARBA00022989"/>
    </source>
</evidence>
<keyword evidence="6 11" id="KW-1133">Transmembrane helix</keyword>
<dbReference type="PROSITE" id="PS50885">
    <property type="entry name" value="HAMP"/>
    <property type="match status" value="1"/>
</dbReference>
<dbReference type="CDD" id="cd11386">
    <property type="entry name" value="MCP_signal"/>
    <property type="match status" value="1"/>
</dbReference>
<name>A0A7W2JEY1_9PSED</name>
<dbReference type="GO" id="GO:0006935">
    <property type="term" value="P:chemotaxis"/>
    <property type="evidence" value="ECO:0007669"/>
    <property type="project" value="UniProtKB-KW"/>
</dbReference>
<comment type="similarity">
    <text evidence="9">Belongs to the methyl-accepting chemotaxis (MCP) protein family.</text>
</comment>
<evidence type="ECO:0000259" key="13">
    <source>
        <dbReference type="PROSITE" id="PS50885"/>
    </source>
</evidence>